<evidence type="ECO:0000313" key="2">
    <source>
        <dbReference type="EMBL" id="TMI72690.1"/>
    </source>
</evidence>
<dbReference type="AlphaFoldDB" id="A0A537IN01"/>
<keyword evidence="1" id="KW-1133">Transmembrane helix</keyword>
<accession>A0A537IN01</accession>
<organism evidence="2 3">
    <name type="scientific">Candidatus Segetimicrobium genomatis</name>
    <dbReference type="NCBI Taxonomy" id="2569760"/>
    <lineage>
        <taxon>Bacteria</taxon>
        <taxon>Bacillati</taxon>
        <taxon>Candidatus Sysuimicrobiota</taxon>
        <taxon>Candidatus Sysuimicrobiia</taxon>
        <taxon>Candidatus Sysuimicrobiales</taxon>
        <taxon>Candidatus Segetimicrobiaceae</taxon>
        <taxon>Candidatus Segetimicrobium</taxon>
    </lineage>
</organism>
<reference evidence="2 3" key="1">
    <citation type="journal article" date="2019" name="Nat. Microbiol.">
        <title>Mediterranean grassland soil C-N compound turnover is dependent on rainfall and depth, and is mediated by genomically divergent microorganisms.</title>
        <authorList>
            <person name="Diamond S."/>
            <person name="Andeer P.F."/>
            <person name="Li Z."/>
            <person name="Crits-Christoph A."/>
            <person name="Burstein D."/>
            <person name="Anantharaman K."/>
            <person name="Lane K.R."/>
            <person name="Thomas B.C."/>
            <person name="Pan C."/>
            <person name="Northen T.R."/>
            <person name="Banfield J.F."/>
        </authorList>
    </citation>
    <scope>NUCLEOTIDE SEQUENCE [LARGE SCALE GENOMIC DNA]</scope>
    <source>
        <strain evidence="2">NP_8</strain>
    </source>
</reference>
<feature type="transmembrane region" description="Helical" evidence="1">
    <location>
        <begin position="115"/>
        <end position="138"/>
    </location>
</feature>
<evidence type="ECO:0008006" key="4">
    <source>
        <dbReference type="Google" id="ProtNLM"/>
    </source>
</evidence>
<dbReference type="EMBL" id="VBAP01000083">
    <property type="protein sequence ID" value="TMI72690.1"/>
    <property type="molecule type" value="Genomic_DNA"/>
</dbReference>
<sequence>MGKINWGRVVLGGLLAGVVLNIVDWLTYGVWLKADMAAAMQALGKAPGAMDSAVPLWVALDFVSGIGLLWVYAAIRPRFGAGVKTAVIAGLAVWFFVGLLHAIGESPMGFMPQRLMMIGTCVALVSIPVATVAGAYVYKEM</sequence>
<feature type="transmembrane region" description="Helical" evidence="1">
    <location>
        <begin position="85"/>
        <end position="103"/>
    </location>
</feature>
<proteinExistence type="predicted"/>
<comment type="caution">
    <text evidence="2">The sequence shown here is derived from an EMBL/GenBank/DDBJ whole genome shotgun (WGS) entry which is preliminary data.</text>
</comment>
<evidence type="ECO:0000256" key="1">
    <source>
        <dbReference type="SAM" id="Phobius"/>
    </source>
</evidence>
<name>A0A537IN01_9BACT</name>
<keyword evidence="1" id="KW-0472">Membrane</keyword>
<dbReference type="Proteomes" id="UP000318834">
    <property type="component" value="Unassembled WGS sequence"/>
</dbReference>
<evidence type="ECO:0000313" key="3">
    <source>
        <dbReference type="Proteomes" id="UP000318834"/>
    </source>
</evidence>
<feature type="transmembrane region" description="Helical" evidence="1">
    <location>
        <begin position="53"/>
        <end position="73"/>
    </location>
</feature>
<keyword evidence="1" id="KW-0812">Transmembrane</keyword>
<gene>
    <name evidence="2" type="ORF">E6H05_10825</name>
</gene>
<protein>
    <recommendedName>
        <fullName evidence="4">DUF1761 domain-containing protein</fullName>
    </recommendedName>
</protein>